<dbReference type="Proteomes" id="UP000249163">
    <property type="component" value="Chromosome"/>
</dbReference>
<dbReference type="Gene3D" id="2.160.20.80">
    <property type="entry name" value="E3 ubiquitin-protein ligase SopA"/>
    <property type="match status" value="1"/>
</dbReference>
<dbReference type="EMBL" id="CP021965">
    <property type="protein sequence ID" value="AWV36352.1"/>
    <property type="molecule type" value="Genomic_DNA"/>
</dbReference>
<protein>
    <recommendedName>
        <fullName evidence="6">RNA polymerase sigma factor</fullName>
    </recommendedName>
</protein>
<dbReference type="InterPro" id="IPR013324">
    <property type="entry name" value="RNA_pol_sigma_r3/r4-like"/>
</dbReference>
<keyword evidence="5 6" id="KW-0804">Transcription</keyword>
<dbReference type="PANTHER" id="PTHR43133">
    <property type="entry name" value="RNA POLYMERASE ECF-TYPE SIGMA FACTO"/>
    <property type="match status" value="1"/>
</dbReference>
<dbReference type="InterPro" id="IPR013249">
    <property type="entry name" value="RNA_pol_sigma70_r4_t2"/>
</dbReference>
<evidence type="ECO:0000313" key="9">
    <source>
        <dbReference type="EMBL" id="AWV36352.1"/>
    </source>
</evidence>
<evidence type="ECO:0000259" key="8">
    <source>
        <dbReference type="Pfam" id="PF08281"/>
    </source>
</evidence>
<dbReference type="AlphaFoldDB" id="A0AAD0KP01"/>
<dbReference type="InterPro" id="IPR014284">
    <property type="entry name" value="RNA_pol_sigma-70_dom"/>
</dbReference>
<dbReference type="Pfam" id="PF13599">
    <property type="entry name" value="Pentapeptide_4"/>
    <property type="match status" value="1"/>
</dbReference>
<dbReference type="InterPro" id="IPR001646">
    <property type="entry name" value="5peptide_repeat"/>
</dbReference>
<dbReference type="GO" id="GO:0006352">
    <property type="term" value="P:DNA-templated transcription initiation"/>
    <property type="evidence" value="ECO:0007669"/>
    <property type="project" value="InterPro"/>
</dbReference>
<comment type="similarity">
    <text evidence="1 6">Belongs to the sigma-70 factor family. ECF subfamily.</text>
</comment>
<organism evidence="9 10">
    <name type="scientific">Paenibacillus odorifer</name>
    <dbReference type="NCBI Taxonomy" id="189426"/>
    <lineage>
        <taxon>Bacteria</taxon>
        <taxon>Bacillati</taxon>
        <taxon>Bacillota</taxon>
        <taxon>Bacilli</taxon>
        <taxon>Bacillales</taxon>
        <taxon>Paenibacillaceae</taxon>
        <taxon>Paenibacillus</taxon>
    </lineage>
</organism>
<keyword evidence="3 6" id="KW-0731">Sigma factor</keyword>
<evidence type="ECO:0000313" key="10">
    <source>
        <dbReference type="Proteomes" id="UP000249163"/>
    </source>
</evidence>
<dbReference type="PROSITE" id="PS01063">
    <property type="entry name" value="SIGMA70_ECF"/>
    <property type="match status" value="1"/>
</dbReference>
<evidence type="ECO:0000259" key="7">
    <source>
        <dbReference type="Pfam" id="PF04542"/>
    </source>
</evidence>
<reference evidence="9 10" key="1">
    <citation type="submission" date="2017-06" db="EMBL/GenBank/DDBJ databases">
        <title>Complete genome sequence of Paenibacillus odorifer CBA7130.</title>
        <authorList>
            <person name="Nam Y.-D."/>
            <person name="Kang J."/>
            <person name="Chung W.-H."/>
        </authorList>
    </citation>
    <scope>NUCLEOTIDE SEQUENCE [LARGE SCALE GENOMIC DNA]</scope>
    <source>
        <strain evidence="9 10">CBA7130</strain>
    </source>
</reference>
<dbReference type="Gene3D" id="1.10.1740.10">
    <property type="match status" value="1"/>
</dbReference>
<gene>
    <name evidence="9" type="ORF">CD191_29180</name>
</gene>
<evidence type="ECO:0000256" key="2">
    <source>
        <dbReference type="ARBA" id="ARBA00023015"/>
    </source>
</evidence>
<dbReference type="Pfam" id="PF04542">
    <property type="entry name" value="Sigma70_r2"/>
    <property type="match status" value="1"/>
</dbReference>
<dbReference type="GO" id="GO:0006950">
    <property type="term" value="P:response to stress"/>
    <property type="evidence" value="ECO:0007669"/>
    <property type="project" value="UniProtKB-ARBA"/>
</dbReference>
<evidence type="ECO:0000256" key="1">
    <source>
        <dbReference type="ARBA" id="ARBA00010641"/>
    </source>
</evidence>
<dbReference type="PANTHER" id="PTHR43133:SF51">
    <property type="entry name" value="RNA POLYMERASE SIGMA FACTOR"/>
    <property type="match status" value="1"/>
</dbReference>
<dbReference type="Pfam" id="PF00805">
    <property type="entry name" value="Pentapeptide"/>
    <property type="match status" value="1"/>
</dbReference>
<dbReference type="InterPro" id="IPR036388">
    <property type="entry name" value="WH-like_DNA-bd_sf"/>
</dbReference>
<keyword evidence="4 6" id="KW-0238">DNA-binding</keyword>
<feature type="domain" description="RNA polymerase sigma-70 region 2" evidence="7">
    <location>
        <begin position="40"/>
        <end position="107"/>
    </location>
</feature>
<name>A0AAD0KP01_9BACL</name>
<dbReference type="GO" id="GO:0016987">
    <property type="term" value="F:sigma factor activity"/>
    <property type="evidence" value="ECO:0007669"/>
    <property type="project" value="UniProtKB-KW"/>
</dbReference>
<dbReference type="GO" id="GO:0003677">
    <property type="term" value="F:DNA binding"/>
    <property type="evidence" value="ECO:0007669"/>
    <property type="project" value="UniProtKB-KW"/>
</dbReference>
<dbReference type="Gene3D" id="1.10.10.10">
    <property type="entry name" value="Winged helix-like DNA-binding domain superfamily/Winged helix DNA-binding domain"/>
    <property type="match status" value="1"/>
</dbReference>
<keyword evidence="2 6" id="KW-0805">Transcription regulation</keyword>
<dbReference type="InterPro" id="IPR013325">
    <property type="entry name" value="RNA_pol_sigma_r2"/>
</dbReference>
<dbReference type="SUPFAM" id="SSF88946">
    <property type="entry name" value="Sigma2 domain of RNA polymerase sigma factors"/>
    <property type="match status" value="1"/>
</dbReference>
<dbReference type="CDD" id="cd06171">
    <property type="entry name" value="Sigma70_r4"/>
    <property type="match status" value="1"/>
</dbReference>
<feature type="domain" description="RNA polymerase sigma factor 70 region 4 type 2" evidence="8">
    <location>
        <begin position="136"/>
        <end position="186"/>
    </location>
</feature>
<accession>A0AAD0KP01</accession>
<dbReference type="InterPro" id="IPR007627">
    <property type="entry name" value="RNA_pol_sigma70_r2"/>
</dbReference>
<evidence type="ECO:0000256" key="3">
    <source>
        <dbReference type="ARBA" id="ARBA00023082"/>
    </source>
</evidence>
<evidence type="ECO:0000256" key="4">
    <source>
        <dbReference type="ARBA" id="ARBA00023125"/>
    </source>
</evidence>
<dbReference type="InterPro" id="IPR039425">
    <property type="entry name" value="RNA_pol_sigma-70-like"/>
</dbReference>
<dbReference type="Pfam" id="PF08281">
    <property type="entry name" value="Sigma70_r4_2"/>
    <property type="match status" value="1"/>
</dbReference>
<dbReference type="SUPFAM" id="SSF88659">
    <property type="entry name" value="Sigma3 and sigma4 domains of RNA polymerase sigma factors"/>
    <property type="match status" value="1"/>
</dbReference>
<evidence type="ECO:0000256" key="5">
    <source>
        <dbReference type="ARBA" id="ARBA00023163"/>
    </source>
</evidence>
<dbReference type="SUPFAM" id="SSF141571">
    <property type="entry name" value="Pentapeptide repeat-like"/>
    <property type="match status" value="1"/>
</dbReference>
<dbReference type="NCBIfam" id="TIGR02937">
    <property type="entry name" value="sigma70-ECF"/>
    <property type="match status" value="1"/>
</dbReference>
<proteinExistence type="inferred from homology"/>
<evidence type="ECO:0000256" key="6">
    <source>
        <dbReference type="RuleBase" id="RU000716"/>
    </source>
</evidence>
<dbReference type="InterPro" id="IPR000838">
    <property type="entry name" value="RNA_pol_sigma70_ECF_CS"/>
</dbReference>
<sequence>MSLFSVYVMSLMLRRKIVTCTDAELVDKVCKGDMDAFSVLIGKYSNAVYGVAYGKLGDFHTAQDIAQEVFVKTYRKLPNLKEPEKLASWLYAVTARECMDWFRSNKKKTAYEFMQKMEVPQLESTEDQLLRKELQQDVWKALNTLSEANRIVTILYYIDNYKVREIADFLDLSSEAVESRLRRSRTILKREMLSTVNNNLNENKLQDEFKKRVFQDERMTETNFRRVAMGQSEFDDIDMHKTNFSNVNMEGTGFDNINMSSTTFNDINMHSVKFNEVGLWEIEVSNSELGEAYFHDIHLYGKGNKFERCQLNGTSFVDCDLSNVHIRDCNLSGVTVNGISLELLLDRYNKSK</sequence>